<dbReference type="PANTHER" id="PTHR30007:SF0">
    <property type="entry name" value="TRANSPOSASE"/>
    <property type="match status" value="1"/>
</dbReference>
<evidence type="ECO:0000313" key="2">
    <source>
        <dbReference type="EMBL" id="KKK56826.1"/>
    </source>
</evidence>
<dbReference type="InterPro" id="IPR002559">
    <property type="entry name" value="Transposase_11"/>
</dbReference>
<feature type="domain" description="Transposase IS4-like" evidence="1">
    <location>
        <begin position="12"/>
        <end position="138"/>
    </location>
</feature>
<proteinExistence type="predicted"/>
<evidence type="ECO:0000259" key="1">
    <source>
        <dbReference type="Pfam" id="PF01609"/>
    </source>
</evidence>
<dbReference type="GO" id="GO:0003677">
    <property type="term" value="F:DNA binding"/>
    <property type="evidence" value="ECO:0007669"/>
    <property type="project" value="InterPro"/>
</dbReference>
<name>A0A0F8Z9Q5_9ZZZZ</name>
<protein>
    <recommendedName>
        <fullName evidence="1">Transposase IS4-like domain-containing protein</fullName>
    </recommendedName>
</protein>
<dbReference type="GO" id="GO:0004803">
    <property type="term" value="F:transposase activity"/>
    <property type="evidence" value="ECO:0007669"/>
    <property type="project" value="InterPro"/>
</dbReference>
<feature type="non-terminal residue" evidence="2">
    <location>
        <position position="140"/>
    </location>
</feature>
<gene>
    <name evidence="2" type="ORF">LCGC14_3060610</name>
</gene>
<reference evidence="2" key="1">
    <citation type="journal article" date="2015" name="Nature">
        <title>Complex archaea that bridge the gap between prokaryotes and eukaryotes.</title>
        <authorList>
            <person name="Spang A."/>
            <person name="Saw J.H."/>
            <person name="Jorgensen S.L."/>
            <person name="Zaremba-Niedzwiedzka K."/>
            <person name="Martijn J."/>
            <person name="Lind A.E."/>
            <person name="van Eijk R."/>
            <person name="Schleper C."/>
            <person name="Guy L."/>
            <person name="Ettema T.J."/>
        </authorList>
    </citation>
    <scope>NUCLEOTIDE SEQUENCE</scope>
</reference>
<organism evidence="2">
    <name type="scientific">marine sediment metagenome</name>
    <dbReference type="NCBI Taxonomy" id="412755"/>
    <lineage>
        <taxon>unclassified sequences</taxon>
        <taxon>metagenomes</taxon>
        <taxon>ecological metagenomes</taxon>
    </lineage>
</organism>
<dbReference type="Pfam" id="PF01609">
    <property type="entry name" value="DDE_Tnp_1"/>
    <property type="match status" value="1"/>
</dbReference>
<dbReference type="EMBL" id="LAZR01064797">
    <property type="protein sequence ID" value="KKK56826.1"/>
    <property type="molecule type" value="Genomic_DNA"/>
</dbReference>
<accession>A0A0F8Z9Q5</accession>
<dbReference type="GO" id="GO:0006313">
    <property type="term" value="P:DNA transposition"/>
    <property type="evidence" value="ECO:0007669"/>
    <property type="project" value="InterPro"/>
</dbReference>
<comment type="caution">
    <text evidence="2">The sequence shown here is derived from an EMBL/GenBank/DDBJ whole genome shotgun (WGS) entry which is preliminary data.</text>
</comment>
<dbReference type="PANTHER" id="PTHR30007">
    <property type="entry name" value="PHP DOMAIN PROTEIN"/>
    <property type="match status" value="1"/>
</dbReference>
<dbReference type="AlphaFoldDB" id="A0A0F8Z9Q5"/>
<sequence length="140" mass="15960">MALFPPGPGGGQGVDHGYKGKGSLLHLVVDKEGRPLWITTTSAKGNEREQALILLDHLNVIRGKHIKKMTICEADKGYDAAHLRQSMLNKGYFPLIGYRKNNKQHIETSEVAVFFGITRKRWVVERSFAWLKRKCRRLMM</sequence>